<sequence length="498" mass="55899">MHIPDVTADNAVASALAEWMIVAYDAYMPTCSHTRIKLRGPPRPSWLYGYNKIFLTTPSAQLHETWQAKYGDAYSLPVAVGETRIALLDPKALVWVFSSNVYNYVRPVGQSKLVASLVWDDHKRIRKTMMPGFTPAALRSFTTVFLEEAYHVKDAWSTMFSEQKGGLDSIGKAGFGHDFASVTGEKPLIQKLLDSFGTSRQSPITALVLSLVHAFPILVDLPTKRKVFRDKLRMAMMGIATDILEESHKVGEEGRKSLIENVLSRSTSFPPIHHSWQINTIMFAGYDTTSTTLLWALHELSLNPTAQSKLREELSQFHEPTYDHLREKMVYLDAVVKEVLRLHPSIVEIYWNAIKDDVLPLARPITTASGEQISQIPIKGGQGITVPIEALVRSPAIWGEDSHEFRPERWNEHLPERVREFHAWSNLWTFGDGPRGCIGRTFAIAELKAVICILIQNFTFEPLTPGGKDVRRVPGVTPRPVNDGSHGLKLRVSQIGMD</sequence>
<evidence type="ECO:0000256" key="2">
    <source>
        <dbReference type="ARBA" id="ARBA00005179"/>
    </source>
</evidence>
<evidence type="ECO:0000256" key="7">
    <source>
        <dbReference type="ARBA" id="ARBA00023004"/>
    </source>
</evidence>
<dbReference type="PROSITE" id="PS00086">
    <property type="entry name" value="CYTOCHROME_P450"/>
    <property type="match status" value="1"/>
</dbReference>
<evidence type="ECO:0000256" key="4">
    <source>
        <dbReference type="ARBA" id="ARBA00022617"/>
    </source>
</evidence>
<dbReference type="HOGENOM" id="CLU_001570_5_11_1"/>
<keyword evidence="12" id="KW-1185">Reference proteome</keyword>
<dbReference type="RefSeq" id="XP_040632863.1">
    <property type="nucleotide sequence ID" value="XM_040774625.1"/>
</dbReference>
<dbReference type="Proteomes" id="UP000030653">
    <property type="component" value="Unassembled WGS sequence"/>
</dbReference>
<accession>M5GAR5</accession>
<evidence type="ECO:0000256" key="10">
    <source>
        <dbReference type="RuleBase" id="RU000461"/>
    </source>
</evidence>
<dbReference type="Gene3D" id="1.10.630.10">
    <property type="entry name" value="Cytochrome P450"/>
    <property type="match status" value="1"/>
</dbReference>
<dbReference type="OMA" id="SWRLDRE"/>
<dbReference type="InterPro" id="IPR017972">
    <property type="entry name" value="Cyt_P450_CS"/>
</dbReference>
<keyword evidence="6 10" id="KW-0560">Oxidoreductase</keyword>
<organism evidence="11 12">
    <name type="scientific">Dacryopinax primogenitus (strain DJM 731)</name>
    <name type="common">Brown rot fungus</name>
    <dbReference type="NCBI Taxonomy" id="1858805"/>
    <lineage>
        <taxon>Eukaryota</taxon>
        <taxon>Fungi</taxon>
        <taxon>Dikarya</taxon>
        <taxon>Basidiomycota</taxon>
        <taxon>Agaricomycotina</taxon>
        <taxon>Dacrymycetes</taxon>
        <taxon>Dacrymycetales</taxon>
        <taxon>Dacrymycetaceae</taxon>
        <taxon>Dacryopinax</taxon>
    </lineage>
</organism>
<evidence type="ECO:0000256" key="1">
    <source>
        <dbReference type="ARBA" id="ARBA00001971"/>
    </source>
</evidence>
<comment type="pathway">
    <text evidence="2">Secondary metabolite biosynthesis.</text>
</comment>
<evidence type="ECO:0000313" key="12">
    <source>
        <dbReference type="Proteomes" id="UP000030653"/>
    </source>
</evidence>
<dbReference type="GO" id="GO:0016705">
    <property type="term" value="F:oxidoreductase activity, acting on paired donors, with incorporation or reduction of molecular oxygen"/>
    <property type="evidence" value="ECO:0007669"/>
    <property type="project" value="InterPro"/>
</dbReference>
<keyword evidence="4 9" id="KW-0349">Heme</keyword>
<dbReference type="PRINTS" id="PR00385">
    <property type="entry name" value="P450"/>
</dbReference>
<dbReference type="GO" id="GO:0005506">
    <property type="term" value="F:iron ion binding"/>
    <property type="evidence" value="ECO:0007669"/>
    <property type="project" value="InterPro"/>
</dbReference>
<name>M5GAR5_DACPD</name>
<dbReference type="AlphaFoldDB" id="M5GAR5"/>
<dbReference type="PANTHER" id="PTHR24305">
    <property type="entry name" value="CYTOCHROME P450"/>
    <property type="match status" value="1"/>
</dbReference>
<proteinExistence type="inferred from homology"/>
<evidence type="ECO:0000313" key="11">
    <source>
        <dbReference type="EMBL" id="EJU05969.1"/>
    </source>
</evidence>
<dbReference type="InterPro" id="IPR001128">
    <property type="entry name" value="Cyt_P450"/>
</dbReference>
<dbReference type="PRINTS" id="PR00463">
    <property type="entry name" value="EP450I"/>
</dbReference>
<evidence type="ECO:0000256" key="8">
    <source>
        <dbReference type="ARBA" id="ARBA00023033"/>
    </source>
</evidence>
<dbReference type="OrthoDB" id="1470350at2759"/>
<dbReference type="GO" id="GO:0004497">
    <property type="term" value="F:monooxygenase activity"/>
    <property type="evidence" value="ECO:0007669"/>
    <property type="project" value="UniProtKB-KW"/>
</dbReference>
<evidence type="ECO:0000256" key="6">
    <source>
        <dbReference type="ARBA" id="ARBA00023002"/>
    </source>
</evidence>
<dbReference type="EMBL" id="JH795855">
    <property type="protein sequence ID" value="EJU05969.1"/>
    <property type="molecule type" value="Genomic_DNA"/>
</dbReference>
<dbReference type="InterPro" id="IPR050121">
    <property type="entry name" value="Cytochrome_P450_monoxygenase"/>
</dbReference>
<feature type="binding site" description="axial binding residue" evidence="9">
    <location>
        <position position="437"/>
    </location>
    <ligand>
        <name>heme</name>
        <dbReference type="ChEBI" id="CHEBI:30413"/>
    </ligand>
    <ligandPart>
        <name>Fe</name>
        <dbReference type="ChEBI" id="CHEBI:18248"/>
    </ligandPart>
</feature>
<gene>
    <name evidence="11" type="ORF">DACRYDRAFT_45114</name>
</gene>
<reference evidence="11 12" key="1">
    <citation type="journal article" date="2012" name="Science">
        <title>The Paleozoic origin of enzymatic lignin decomposition reconstructed from 31 fungal genomes.</title>
        <authorList>
            <person name="Floudas D."/>
            <person name="Binder M."/>
            <person name="Riley R."/>
            <person name="Barry K."/>
            <person name="Blanchette R.A."/>
            <person name="Henrissat B."/>
            <person name="Martinez A.T."/>
            <person name="Otillar R."/>
            <person name="Spatafora J.W."/>
            <person name="Yadav J.S."/>
            <person name="Aerts A."/>
            <person name="Benoit I."/>
            <person name="Boyd A."/>
            <person name="Carlson A."/>
            <person name="Copeland A."/>
            <person name="Coutinho P.M."/>
            <person name="de Vries R.P."/>
            <person name="Ferreira P."/>
            <person name="Findley K."/>
            <person name="Foster B."/>
            <person name="Gaskell J."/>
            <person name="Glotzer D."/>
            <person name="Gorecki P."/>
            <person name="Heitman J."/>
            <person name="Hesse C."/>
            <person name="Hori C."/>
            <person name="Igarashi K."/>
            <person name="Jurgens J.A."/>
            <person name="Kallen N."/>
            <person name="Kersten P."/>
            <person name="Kohler A."/>
            <person name="Kuees U."/>
            <person name="Kumar T.K.A."/>
            <person name="Kuo A."/>
            <person name="LaButti K."/>
            <person name="Larrondo L.F."/>
            <person name="Lindquist E."/>
            <person name="Ling A."/>
            <person name="Lombard V."/>
            <person name="Lucas S."/>
            <person name="Lundell T."/>
            <person name="Martin R."/>
            <person name="McLaughlin D.J."/>
            <person name="Morgenstern I."/>
            <person name="Morin E."/>
            <person name="Murat C."/>
            <person name="Nagy L.G."/>
            <person name="Nolan M."/>
            <person name="Ohm R.A."/>
            <person name="Patyshakuliyeva A."/>
            <person name="Rokas A."/>
            <person name="Ruiz-Duenas F.J."/>
            <person name="Sabat G."/>
            <person name="Salamov A."/>
            <person name="Samejima M."/>
            <person name="Schmutz J."/>
            <person name="Slot J.C."/>
            <person name="St John F."/>
            <person name="Stenlid J."/>
            <person name="Sun H."/>
            <person name="Sun S."/>
            <person name="Syed K."/>
            <person name="Tsang A."/>
            <person name="Wiebenga A."/>
            <person name="Young D."/>
            <person name="Pisabarro A."/>
            <person name="Eastwood D.C."/>
            <person name="Martin F."/>
            <person name="Cullen D."/>
            <person name="Grigoriev I.V."/>
            <person name="Hibbett D.S."/>
        </authorList>
    </citation>
    <scope>NUCLEOTIDE SEQUENCE [LARGE SCALE GENOMIC DNA]</scope>
    <source>
        <strain evidence="11 12">DJM-731 SS1</strain>
    </source>
</reference>
<dbReference type="SUPFAM" id="SSF48264">
    <property type="entry name" value="Cytochrome P450"/>
    <property type="match status" value="1"/>
</dbReference>
<comment type="cofactor">
    <cofactor evidence="1 9">
        <name>heme</name>
        <dbReference type="ChEBI" id="CHEBI:30413"/>
    </cofactor>
</comment>
<dbReference type="InterPro" id="IPR002401">
    <property type="entry name" value="Cyt_P450_E_grp-I"/>
</dbReference>
<keyword evidence="5 9" id="KW-0479">Metal-binding</keyword>
<dbReference type="InterPro" id="IPR036396">
    <property type="entry name" value="Cyt_P450_sf"/>
</dbReference>
<protein>
    <submittedName>
        <fullName evidence="11">Cytochrome P450</fullName>
    </submittedName>
</protein>
<dbReference type="GeneID" id="63689687"/>
<comment type="similarity">
    <text evidence="3 10">Belongs to the cytochrome P450 family.</text>
</comment>
<keyword evidence="8 10" id="KW-0503">Monooxygenase</keyword>
<dbReference type="GO" id="GO:0020037">
    <property type="term" value="F:heme binding"/>
    <property type="evidence" value="ECO:0007669"/>
    <property type="project" value="InterPro"/>
</dbReference>
<dbReference type="PANTHER" id="PTHR24305:SF166">
    <property type="entry name" value="CYTOCHROME P450 12A4, MITOCHONDRIAL-RELATED"/>
    <property type="match status" value="1"/>
</dbReference>
<evidence type="ECO:0000256" key="5">
    <source>
        <dbReference type="ARBA" id="ARBA00022723"/>
    </source>
</evidence>
<keyword evidence="7 9" id="KW-0408">Iron</keyword>
<dbReference type="Pfam" id="PF00067">
    <property type="entry name" value="p450"/>
    <property type="match status" value="1"/>
</dbReference>
<evidence type="ECO:0000256" key="3">
    <source>
        <dbReference type="ARBA" id="ARBA00010617"/>
    </source>
</evidence>
<dbReference type="STRING" id="1858805.M5GAR5"/>
<evidence type="ECO:0000256" key="9">
    <source>
        <dbReference type="PIRSR" id="PIRSR602401-1"/>
    </source>
</evidence>